<dbReference type="GO" id="GO:0032259">
    <property type="term" value="P:methylation"/>
    <property type="evidence" value="ECO:0007669"/>
    <property type="project" value="UniProtKB-KW"/>
</dbReference>
<dbReference type="OrthoDB" id="9794208at2"/>
<evidence type="ECO:0000313" key="4">
    <source>
        <dbReference type="Proteomes" id="UP000321436"/>
    </source>
</evidence>
<gene>
    <name evidence="3" type="ORF">CCY01nite_24160</name>
</gene>
<keyword evidence="1 3" id="KW-0489">Methyltransferase</keyword>
<dbReference type="GO" id="GO:0035243">
    <property type="term" value="F:protein-arginine omega-N symmetric methyltransferase activity"/>
    <property type="evidence" value="ECO:0007669"/>
    <property type="project" value="TreeGrafter"/>
</dbReference>
<organism evidence="3 4">
    <name type="scientific">Chitinophaga cymbidii</name>
    <dbReference type="NCBI Taxonomy" id="1096750"/>
    <lineage>
        <taxon>Bacteria</taxon>
        <taxon>Pseudomonadati</taxon>
        <taxon>Bacteroidota</taxon>
        <taxon>Chitinophagia</taxon>
        <taxon>Chitinophagales</taxon>
        <taxon>Chitinophagaceae</taxon>
        <taxon>Chitinophaga</taxon>
    </lineage>
</organism>
<keyword evidence="2 3" id="KW-0808">Transferase</keyword>
<dbReference type="InterPro" id="IPR029063">
    <property type="entry name" value="SAM-dependent_MTases_sf"/>
</dbReference>
<name>A0A512RKB5_9BACT</name>
<dbReference type="SUPFAM" id="SSF53335">
    <property type="entry name" value="S-adenosyl-L-methionine-dependent methyltransferases"/>
    <property type="match status" value="1"/>
</dbReference>
<dbReference type="InterPro" id="IPR003788">
    <property type="entry name" value="NDUFAF7"/>
</dbReference>
<dbReference type="PANTHER" id="PTHR12049:SF7">
    <property type="entry name" value="PROTEIN ARGININE METHYLTRANSFERASE NDUFAF7, MITOCHONDRIAL"/>
    <property type="match status" value="1"/>
</dbReference>
<dbReference type="AlphaFoldDB" id="A0A512RKB5"/>
<dbReference type="Proteomes" id="UP000321436">
    <property type="component" value="Unassembled WGS sequence"/>
</dbReference>
<accession>A0A512RKB5</accession>
<dbReference type="Pfam" id="PF02636">
    <property type="entry name" value="Methyltransf_28"/>
    <property type="match status" value="1"/>
</dbReference>
<dbReference type="Gene3D" id="3.40.50.12710">
    <property type="match status" value="1"/>
</dbReference>
<evidence type="ECO:0000313" key="3">
    <source>
        <dbReference type="EMBL" id="GEP96156.1"/>
    </source>
</evidence>
<comment type="caution">
    <text evidence="3">The sequence shown here is derived from an EMBL/GenBank/DDBJ whole genome shotgun (WGS) entry which is preliminary data.</text>
</comment>
<evidence type="ECO:0000256" key="2">
    <source>
        <dbReference type="ARBA" id="ARBA00022679"/>
    </source>
</evidence>
<dbReference type="InterPro" id="IPR038375">
    <property type="entry name" value="NDUFAF7_sf"/>
</dbReference>
<dbReference type="EMBL" id="BKAU01000002">
    <property type="protein sequence ID" value="GEP96156.1"/>
    <property type="molecule type" value="Genomic_DNA"/>
</dbReference>
<proteinExistence type="predicted"/>
<reference evidence="3 4" key="1">
    <citation type="submission" date="2019-07" db="EMBL/GenBank/DDBJ databases">
        <title>Whole genome shotgun sequence of Chitinophaga cymbidii NBRC 109752.</title>
        <authorList>
            <person name="Hosoyama A."/>
            <person name="Uohara A."/>
            <person name="Ohji S."/>
            <person name="Ichikawa N."/>
        </authorList>
    </citation>
    <scope>NUCLEOTIDE SEQUENCE [LARGE SCALE GENOMIC DNA]</scope>
    <source>
        <strain evidence="3 4">NBRC 109752</strain>
    </source>
</reference>
<keyword evidence="4" id="KW-1185">Reference proteome</keyword>
<protein>
    <submittedName>
        <fullName evidence="3">SAM-dependent methyltransferase</fullName>
    </submittedName>
</protein>
<sequence>MQLSEIIKEKISRNGPIAFRDFMEMALYYPQLGYYTSERNKIGAKGDYYTSTNLTAVFGAMIGRQLEEMWDLTGREAFTIVEYGAGTGALCHDLLNYLKNNPPFYDRLQYCIIEKSSSMRKRERAHLSGKVDWYDSIADIGKFTGCVLSNELLDNFSVHEVVMDDELMEVFVGYQDGFFELLRPASEALKDYLKQLQIILPKGFRTEINLQAIDWIREIAQSLEKGFVLTIDYGYPSAELYREYRCRGTLMCYHGHQVNDDPYHHIGEQDITAHVNFSALNHWGLKNGLECCGFTEQGYFLRSLGLMDYLRMLEQNAVNNSFASPEKAIAIHSLLNDIGAKLKIFVQRKGDIQKELAGFTLARGMIC</sequence>
<evidence type="ECO:0000256" key="1">
    <source>
        <dbReference type="ARBA" id="ARBA00022603"/>
    </source>
</evidence>
<dbReference type="PANTHER" id="PTHR12049">
    <property type="entry name" value="PROTEIN ARGININE METHYLTRANSFERASE NDUFAF7, MITOCHONDRIAL"/>
    <property type="match status" value="1"/>
</dbReference>
<dbReference type="RefSeq" id="WP_146861690.1">
    <property type="nucleotide sequence ID" value="NZ_BKAU01000002.1"/>
</dbReference>